<dbReference type="EMBL" id="JABSTQ010010556">
    <property type="protein sequence ID" value="KAG0419970.1"/>
    <property type="molecule type" value="Genomic_DNA"/>
</dbReference>
<evidence type="ECO:0000313" key="1">
    <source>
        <dbReference type="EMBL" id="KAG0419970.1"/>
    </source>
</evidence>
<evidence type="ECO:0000313" key="2">
    <source>
        <dbReference type="Proteomes" id="UP000805193"/>
    </source>
</evidence>
<comment type="caution">
    <text evidence="1">The sequence shown here is derived from an EMBL/GenBank/DDBJ whole genome shotgun (WGS) entry which is preliminary data.</text>
</comment>
<gene>
    <name evidence="1" type="ORF">HPB47_003755</name>
</gene>
<name>A0AC60PIK1_IXOPE</name>
<keyword evidence="2" id="KW-1185">Reference proteome</keyword>
<accession>A0AC60PIK1</accession>
<sequence length="241" mass="27036">MSLMPLEMVFIVGDQAYHLTRAALDLALLVDACVYGVHTVEAVVRVVAGLCMLTFHALFLGPRSSLTSDAAMFFGDMLYHFFHMLLSTWRLLLILWTVQPREFLILIVLWVDFFFHVAVVWFYSGGIQVTVRMQFVEGPADAPRPLPQPPQPPPPPAELFAAGPDIMGPIRGGRQESLNRSWEERMAMTNCARSQPIWLARALVHAEDILQLPTVAELRIQPRRVAVAPAFLHALDALLLK</sequence>
<dbReference type="Proteomes" id="UP000805193">
    <property type="component" value="Unassembled WGS sequence"/>
</dbReference>
<reference evidence="1 2" key="1">
    <citation type="journal article" date="2020" name="Cell">
        <title>Large-Scale Comparative Analyses of Tick Genomes Elucidate Their Genetic Diversity and Vector Capacities.</title>
        <authorList>
            <consortium name="Tick Genome and Microbiome Consortium (TIGMIC)"/>
            <person name="Jia N."/>
            <person name="Wang J."/>
            <person name="Shi W."/>
            <person name="Du L."/>
            <person name="Sun Y."/>
            <person name="Zhan W."/>
            <person name="Jiang J.F."/>
            <person name="Wang Q."/>
            <person name="Zhang B."/>
            <person name="Ji P."/>
            <person name="Bell-Sakyi L."/>
            <person name="Cui X.M."/>
            <person name="Yuan T.T."/>
            <person name="Jiang B.G."/>
            <person name="Yang W.F."/>
            <person name="Lam T.T."/>
            <person name="Chang Q.C."/>
            <person name="Ding S.J."/>
            <person name="Wang X.J."/>
            <person name="Zhu J.G."/>
            <person name="Ruan X.D."/>
            <person name="Zhao L."/>
            <person name="Wei J.T."/>
            <person name="Ye R.Z."/>
            <person name="Que T.C."/>
            <person name="Du C.H."/>
            <person name="Zhou Y.H."/>
            <person name="Cheng J.X."/>
            <person name="Dai P.F."/>
            <person name="Guo W.B."/>
            <person name="Han X.H."/>
            <person name="Huang E.J."/>
            <person name="Li L.F."/>
            <person name="Wei W."/>
            <person name="Gao Y.C."/>
            <person name="Liu J.Z."/>
            <person name="Shao H.Z."/>
            <person name="Wang X."/>
            <person name="Wang C.C."/>
            <person name="Yang T.C."/>
            <person name="Huo Q.B."/>
            <person name="Li W."/>
            <person name="Chen H.Y."/>
            <person name="Chen S.E."/>
            <person name="Zhou L.G."/>
            <person name="Ni X.B."/>
            <person name="Tian J.H."/>
            <person name="Sheng Y."/>
            <person name="Liu T."/>
            <person name="Pan Y.S."/>
            <person name="Xia L.Y."/>
            <person name="Li J."/>
            <person name="Zhao F."/>
            <person name="Cao W.C."/>
        </authorList>
    </citation>
    <scope>NUCLEOTIDE SEQUENCE [LARGE SCALE GENOMIC DNA]</scope>
    <source>
        <strain evidence="1">Iper-2018</strain>
    </source>
</reference>
<organism evidence="1 2">
    <name type="scientific">Ixodes persulcatus</name>
    <name type="common">Taiga tick</name>
    <dbReference type="NCBI Taxonomy" id="34615"/>
    <lineage>
        <taxon>Eukaryota</taxon>
        <taxon>Metazoa</taxon>
        <taxon>Ecdysozoa</taxon>
        <taxon>Arthropoda</taxon>
        <taxon>Chelicerata</taxon>
        <taxon>Arachnida</taxon>
        <taxon>Acari</taxon>
        <taxon>Parasitiformes</taxon>
        <taxon>Ixodida</taxon>
        <taxon>Ixodoidea</taxon>
        <taxon>Ixodidae</taxon>
        <taxon>Ixodinae</taxon>
        <taxon>Ixodes</taxon>
    </lineage>
</organism>
<protein>
    <submittedName>
        <fullName evidence="1">Uncharacterized protein</fullName>
    </submittedName>
</protein>
<proteinExistence type="predicted"/>